<dbReference type="InterPro" id="IPR006311">
    <property type="entry name" value="TAT_signal"/>
</dbReference>
<comment type="caution">
    <text evidence="5">The sequence shown here is derived from an EMBL/GenBank/DDBJ whole genome shotgun (WGS) entry which is preliminary data.</text>
</comment>
<evidence type="ECO:0000313" key="6">
    <source>
        <dbReference type="Proteomes" id="UP001236258"/>
    </source>
</evidence>
<keyword evidence="5" id="KW-0378">Hydrolase</keyword>
<sequence length="568" mass="62951">MSTVSRRDFLKFSMSCLAVAGVSTVLTGCNPFTGPQALSPVVFSHGVASGDASQTAVILWTRALPAVASQASVTVGWQLATDPAFTNLVRSGQVSTSADKDFTVKIDVQQLGAGKHYYYRFVAADGESRVGQTRTLPAEGLAPWKLAVFSCSNYPAGYFHVYREACKRQDLDAVVHLGDYIYEYPADGYATEYAERLGRTLAPDNATETISLTDYRKRYALYRTDPDLQELHATLPWYLVWDDHEISNDTWHSGAENHQPETEGDFFVRRAAAVQAYYEWLPIRPPMGEESIQIYRSFQCGDLASLHLLDTRLIARDQQLDYKDFVDPQSGAFATDAFRQAMGAERALLGAEQLQWLSGQLDASTAKWQLLGQQVLMAKMHLPAELLAVTDYSTLPAKLQDLTAAKQRVLLAQQQGQDPEPTDLARVSQLMPYNLDAWDGYPREREQLFATAKMLNKPLVVLAGDTHNAWHSVLSDQHGELVGVEFATASVSSPGIEKYLSIAPEQAAGLAAAFQLLIPDLQWCNVHQRGFMMLDISAAQVQCQWQFVEDVLTEDYRLGTAHQASFTG</sequence>
<evidence type="ECO:0000256" key="1">
    <source>
        <dbReference type="ARBA" id="ARBA00022729"/>
    </source>
</evidence>
<gene>
    <name evidence="5" type="ORF">Q3O59_15300</name>
</gene>
<feature type="domain" description="PhoD-like phosphatase metallophosphatase" evidence="3">
    <location>
        <begin position="146"/>
        <end position="545"/>
    </location>
</feature>
<protein>
    <submittedName>
        <fullName evidence="5">Alkaline phosphatase D family protein</fullName>
        <ecNumber evidence="5">3.1.-.-</ecNumber>
    </submittedName>
</protein>
<dbReference type="InterPro" id="IPR032093">
    <property type="entry name" value="PhoD_N"/>
</dbReference>
<dbReference type="SUPFAM" id="SSF56300">
    <property type="entry name" value="Metallo-dependent phosphatases"/>
    <property type="match status" value="1"/>
</dbReference>
<keyword evidence="1 2" id="KW-0732">Signal</keyword>
<dbReference type="EMBL" id="JAUZVY010000007">
    <property type="protein sequence ID" value="MDP4530396.1"/>
    <property type="molecule type" value="Genomic_DNA"/>
</dbReference>
<dbReference type="Gene3D" id="2.60.40.380">
    <property type="entry name" value="Purple acid phosphatase-like, N-terminal"/>
    <property type="match status" value="1"/>
</dbReference>
<organism evidence="5 6">
    <name type="scientific">Alkalimonas delamerensis</name>
    <dbReference type="NCBI Taxonomy" id="265981"/>
    <lineage>
        <taxon>Bacteria</taxon>
        <taxon>Pseudomonadati</taxon>
        <taxon>Pseudomonadota</taxon>
        <taxon>Gammaproteobacteria</taxon>
        <taxon>Alkalimonas</taxon>
    </lineage>
</organism>
<evidence type="ECO:0000313" key="5">
    <source>
        <dbReference type="EMBL" id="MDP4530396.1"/>
    </source>
</evidence>
<dbReference type="EC" id="3.1.-.-" evidence="5"/>
<dbReference type="RefSeq" id="WP_305946406.1">
    <property type="nucleotide sequence ID" value="NZ_JAUZVY010000007.1"/>
</dbReference>
<feature type="signal peptide" evidence="2">
    <location>
        <begin position="1"/>
        <end position="20"/>
    </location>
</feature>
<dbReference type="PROSITE" id="PS51257">
    <property type="entry name" value="PROKAR_LIPOPROTEIN"/>
    <property type="match status" value="1"/>
</dbReference>
<accession>A0ABT9GUU0</accession>
<proteinExistence type="predicted"/>
<dbReference type="Gene3D" id="3.60.21.70">
    <property type="entry name" value="PhoD-like phosphatase"/>
    <property type="match status" value="1"/>
</dbReference>
<evidence type="ECO:0000259" key="3">
    <source>
        <dbReference type="Pfam" id="PF09423"/>
    </source>
</evidence>
<dbReference type="Pfam" id="PF16655">
    <property type="entry name" value="PhoD_N"/>
    <property type="match status" value="1"/>
</dbReference>
<evidence type="ECO:0000259" key="4">
    <source>
        <dbReference type="Pfam" id="PF16655"/>
    </source>
</evidence>
<dbReference type="PANTHER" id="PTHR43606">
    <property type="entry name" value="PHOSPHATASE, PUTATIVE (AFU_ORTHOLOGUE AFUA_6G08710)-RELATED"/>
    <property type="match status" value="1"/>
</dbReference>
<dbReference type="CDD" id="cd07389">
    <property type="entry name" value="MPP_PhoD"/>
    <property type="match status" value="1"/>
</dbReference>
<feature type="chain" id="PRO_5047296471" evidence="2">
    <location>
        <begin position="21"/>
        <end position="568"/>
    </location>
</feature>
<dbReference type="InterPro" id="IPR052900">
    <property type="entry name" value="Phospholipid_Metab_Enz"/>
</dbReference>
<dbReference type="NCBIfam" id="TIGR01409">
    <property type="entry name" value="TAT_signal_seq"/>
    <property type="match status" value="1"/>
</dbReference>
<dbReference type="InterPro" id="IPR038607">
    <property type="entry name" value="PhoD-like_sf"/>
</dbReference>
<dbReference type="PROSITE" id="PS51318">
    <property type="entry name" value="TAT"/>
    <property type="match status" value="1"/>
</dbReference>
<dbReference type="InterPro" id="IPR019546">
    <property type="entry name" value="TAT_signal_bac_arc"/>
</dbReference>
<dbReference type="Proteomes" id="UP001236258">
    <property type="component" value="Unassembled WGS sequence"/>
</dbReference>
<reference evidence="5 6" key="1">
    <citation type="submission" date="2023-08" db="EMBL/GenBank/DDBJ databases">
        <authorList>
            <person name="Joshi A."/>
            <person name="Thite S."/>
        </authorList>
    </citation>
    <scope>NUCLEOTIDE SEQUENCE [LARGE SCALE GENOMIC DNA]</scope>
    <source>
        <strain evidence="5 6">1E1</strain>
    </source>
</reference>
<dbReference type="InterPro" id="IPR029052">
    <property type="entry name" value="Metallo-depent_PP-like"/>
</dbReference>
<dbReference type="GO" id="GO:0016787">
    <property type="term" value="F:hydrolase activity"/>
    <property type="evidence" value="ECO:0007669"/>
    <property type="project" value="UniProtKB-KW"/>
</dbReference>
<dbReference type="PANTHER" id="PTHR43606:SF2">
    <property type="entry name" value="ALKALINE PHOSPHATASE FAMILY PROTEIN (AFU_ORTHOLOGUE AFUA_5G03860)"/>
    <property type="match status" value="1"/>
</dbReference>
<evidence type="ECO:0000256" key="2">
    <source>
        <dbReference type="SAM" id="SignalP"/>
    </source>
</evidence>
<name>A0ABT9GUU0_9GAMM</name>
<dbReference type="Pfam" id="PF09423">
    <property type="entry name" value="PhoD"/>
    <property type="match status" value="1"/>
</dbReference>
<dbReference type="InterPro" id="IPR018946">
    <property type="entry name" value="PhoD-like_MPP"/>
</dbReference>
<feature type="domain" description="Phospholipase D N-terminal" evidence="4">
    <location>
        <begin position="45"/>
        <end position="135"/>
    </location>
</feature>
<keyword evidence="6" id="KW-1185">Reference proteome</keyword>